<dbReference type="Pfam" id="PF05552">
    <property type="entry name" value="MS_channel_1st_1"/>
    <property type="match status" value="1"/>
</dbReference>
<protein>
    <submittedName>
        <fullName evidence="2">Uncharacterized protein</fullName>
    </submittedName>
</protein>
<gene>
    <name evidence="2" type="ORF">DVS81_09035</name>
</gene>
<dbReference type="InterPro" id="IPR008910">
    <property type="entry name" value="MSC_TM_helix"/>
</dbReference>
<dbReference type="Proteomes" id="UP000253831">
    <property type="component" value="Unassembled WGS sequence"/>
</dbReference>
<evidence type="ECO:0000313" key="3">
    <source>
        <dbReference type="Proteomes" id="UP000253831"/>
    </source>
</evidence>
<evidence type="ECO:0000313" key="2">
    <source>
        <dbReference type="EMBL" id="RDE50942.1"/>
    </source>
</evidence>
<keyword evidence="1" id="KW-1133">Transmembrane helix</keyword>
<feature type="transmembrane region" description="Helical" evidence="1">
    <location>
        <begin position="25"/>
        <end position="47"/>
    </location>
</feature>
<evidence type="ECO:0000256" key="1">
    <source>
        <dbReference type="SAM" id="Phobius"/>
    </source>
</evidence>
<organism evidence="2 3">
    <name type="scientific">Candidatus Accumulibacter meliphilus</name>
    <dbReference type="NCBI Taxonomy" id="2211374"/>
    <lineage>
        <taxon>Bacteria</taxon>
        <taxon>Pseudomonadati</taxon>
        <taxon>Pseudomonadota</taxon>
        <taxon>Betaproteobacteria</taxon>
        <taxon>Candidatus Accumulibacter</taxon>
    </lineage>
</organism>
<sequence length="87" mass="9356">MENLDVIVHPPSAFLAEIGAYLPRLAVAIVLLIAGWLIAKAVCFAVVKALRALNFHVLTERAGGNGRHARCNAGFHADPATIDDRRV</sequence>
<keyword evidence="1" id="KW-0472">Membrane</keyword>
<reference evidence="2 3" key="1">
    <citation type="submission" date="2018-05" db="EMBL/GenBank/DDBJ databases">
        <title>Integrated omic analyses show evidence that a Ca. Accumulibacter phosphatis strain performs denitrification under micro-aerobic conditions.</title>
        <authorList>
            <person name="Camejo P.Y."/>
            <person name="Katherine M.D."/>
            <person name="Daniel N.R."/>
        </authorList>
    </citation>
    <scope>NUCLEOTIDE SEQUENCE [LARGE SCALE GENOMIC DNA]</scope>
    <source>
        <strain evidence="2">UW-LDO-IC</strain>
    </source>
</reference>
<proteinExistence type="predicted"/>
<dbReference type="AlphaFoldDB" id="A0A369XQA6"/>
<comment type="caution">
    <text evidence="2">The sequence shown here is derived from an EMBL/GenBank/DDBJ whole genome shotgun (WGS) entry which is preliminary data.</text>
</comment>
<accession>A0A369XQA6</accession>
<dbReference type="EMBL" id="QPGA01000013">
    <property type="protein sequence ID" value="RDE50942.1"/>
    <property type="molecule type" value="Genomic_DNA"/>
</dbReference>
<name>A0A369XQA6_9PROT</name>
<keyword evidence="1" id="KW-0812">Transmembrane</keyword>